<dbReference type="STRING" id="1160497.A0A1L9VD86"/>
<feature type="region of interest" description="Disordered" evidence="1">
    <location>
        <begin position="1"/>
        <end position="37"/>
    </location>
</feature>
<dbReference type="VEuPathDB" id="FungiDB:ASPGLDRAFT_49856"/>
<dbReference type="EMBL" id="KV878904">
    <property type="protein sequence ID" value="OJJ81884.1"/>
    <property type="molecule type" value="Genomic_DNA"/>
</dbReference>
<gene>
    <name evidence="2" type="ORF">ASPGLDRAFT_49856</name>
</gene>
<proteinExistence type="predicted"/>
<evidence type="ECO:0000313" key="3">
    <source>
        <dbReference type="Proteomes" id="UP000184300"/>
    </source>
</evidence>
<sequence>MDKFKHAFRRRRQPPTSCSIENNQLEQSQWSTKGSPAPFSFPDGVEVLHECPDATVDIFFVHGLTGNRDSTWTAHGQSTP</sequence>
<dbReference type="AlphaFoldDB" id="A0A1L9VD86"/>
<keyword evidence="3" id="KW-1185">Reference proteome</keyword>
<feature type="compositionally biased region" description="Polar residues" evidence="1">
    <location>
        <begin position="14"/>
        <end position="34"/>
    </location>
</feature>
<reference evidence="3" key="1">
    <citation type="journal article" date="2017" name="Genome Biol.">
        <title>Comparative genomics reveals high biological diversity and specific adaptations in the industrially and medically important fungal genus Aspergillus.</title>
        <authorList>
            <person name="de Vries R.P."/>
            <person name="Riley R."/>
            <person name="Wiebenga A."/>
            <person name="Aguilar-Osorio G."/>
            <person name="Amillis S."/>
            <person name="Uchima C.A."/>
            <person name="Anderluh G."/>
            <person name="Asadollahi M."/>
            <person name="Askin M."/>
            <person name="Barry K."/>
            <person name="Battaglia E."/>
            <person name="Bayram O."/>
            <person name="Benocci T."/>
            <person name="Braus-Stromeyer S.A."/>
            <person name="Caldana C."/>
            <person name="Canovas D."/>
            <person name="Cerqueira G.C."/>
            <person name="Chen F."/>
            <person name="Chen W."/>
            <person name="Choi C."/>
            <person name="Clum A."/>
            <person name="Dos Santos R.A."/>
            <person name="Damasio A.R."/>
            <person name="Diallinas G."/>
            <person name="Emri T."/>
            <person name="Fekete E."/>
            <person name="Flipphi M."/>
            <person name="Freyberg S."/>
            <person name="Gallo A."/>
            <person name="Gournas C."/>
            <person name="Habgood R."/>
            <person name="Hainaut M."/>
            <person name="Harispe M.L."/>
            <person name="Henrissat B."/>
            <person name="Hilden K.S."/>
            <person name="Hope R."/>
            <person name="Hossain A."/>
            <person name="Karabika E."/>
            <person name="Karaffa L."/>
            <person name="Karanyi Z."/>
            <person name="Krasevec N."/>
            <person name="Kuo A."/>
            <person name="Kusch H."/>
            <person name="LaButti K."/>
            <person name="Lagendijk E.L."/>
            <person name="Lapidus A."/>
            <person name="Levasseur A."/>
            <person name="Lindquist E."/>
            <person name="Lipzen A."/>
            <person name="Logrieco A.F."/>
            <person name="MacCabe A."/>
            <person name="Maekelae M.R."/>
            <person name="Malavazi I."/>
            <person name="Melin P."/>
            <person name="Meyer V."/>
            <person name="Mielnichuk N."/>
            <person name="Miskei M."/>
            <person name="Molnar A.P."/>
            <person name="Mule G."/>
            <person name="Ngan C.Y."/>
            <person name="Orejas M."/>
            <person name="Orosz E."/>
            <person name="Ouedraogo J.P."/>
            <person name="Overkamp K.M."/>
            <person name="Park H.-S."/>
            <person name="Perrone G."/>
            <person name="Piumi F."/>
            <person name="Punt P.J."/>
            <person name="Ram A.F."/>
            <person name="Ramon A."/>
            <person name="Rauscher S."/>
            <person name="Record E."/>
            <person name="Riano-Pachon D.M."/>
            <person name="Robert V."/>
            <person name="Roehrig J."/>
            <person name="Ruller R."/>
            <person name="Salamov A."/>
            <person name="Salih N.S."/>
            <person name="Samson R.A."/>
            <person name="Sandor E."/>
            <person name="Sanguinetti M."/>
            <person name="Schuetze T."/>
            <person name="Sepcic K."/>
            <person name="Shelest E."/>
            <person name="Sherlock G."/>
            <person name="Sophianopoulou V."/>
            <person name="Squina F.M."/>
            <person name="Sun H."/>
            <person name="Susca A."/>
            <person name="Todd R.B."/>
            <person name="Tsang A."/>
            <person name="Unkles S.E."/>
            <person name="van de Wiele N."/>
            <person name="van Rossen-Uffink D."/>
            <person name="Oliveira J.V."/>
            <person name="Vesth T.C."/>
            <person name="Visser J."/>
            <person name="Yu J.-H."/>
            <person name="Zhou M."/>
            <person name="Andersen M.R."/>
            <person name="Archer D.B."/>
            <person name="Baker S.E."/>
            <person name="Benoit I."/>
            <person name="Brakhage A.A."/>
            <person name="Braus G.H."/>
            <person name="Fischer R."/>
            <person name="Frisvad J.C."/>
            <person name="Goldman G.H."/>
            <person name="Houbraken J."/>
            <person name="Oakley B."/>
            <person name="Pocsi I."/>
            <person name="Scazzocchio C."/>
            <person name="Seiboth B."/>
            <person name="vanKuyk P.A."/>
            <person name="Wortman J."/>
            <person name="Dyer P.S."/>
            <person name="Grigoriev I.V."/>
        </authorList>
    </citation>
    <scope>NUCLEOTIDE SEQUENCE [LARGE SCALE GENOMIC DNA]</scope>
    <source>
        <strain evidence="3">CBS 516.65</strain>
    </source>
</reference>
<evidence type="ECO:0008006" key="4">
    <source>
        <dbReference type="Google" id="ProtNLM"/>
    </source>
</evidence>
<feature type="compositionally biased region" description="Basic residues" evidence="1">
    <location>
        <begin position="1"/>
        <end position="13"/>
    </location>
</feature>
<protein>
    <recommendedName>
        <fullName evidence="4">DUF676 domain-containing protein</fullName>
    </recommendedName>
</protein>
<dbReference type="Proteomes" id="UP000184300">
    <property type="component" value="Unassembled WGS sequence"/>
</dbReference>
<evidence type="ECO:0000313" key="2">
    <source>
        <dbReference type="EMBL" id="OJJ81884.1"/>
    </source>
</evidence>
<evidence type="ECO:0000256" key="1">
    <source>
        <dbReference type="SAM" id="MobiDB-lite"/>
    </source>
</evidence>
<dbReference type="RefSeq" id="XP_022398582.1">
    <property type="nucleotide sequence ID" value="XM_022547191.1"/>
</dbReference>
<accession>A0A1L9VD86</accession>
<name>A0A1L9VD86_ASPGL</name>
<dbReference type="GeneID" id="34463452"/>
<organism evidence="2 3">
    <name type="scientific">Aspergillus glaucus CBS 516.65</name>
    <dbReference type="NCBI Taxonomy" id="1160497"/>
    <lineage>
        <taxon>Eukaryota</taxon>
        <taxon>Fungi</taxon>
        <taxon>Dikarya</taxon>
        <taxon>Ascomycota</taxon>
        <taxon>Pezizomycotina</taxon>
        <taxon>Eurotiomycetes</taxon>
        <taxon>Eurotiomycetidae</taxon>
        <taxon>Eurotiales</taxon>
        <taxon>Aspergillaceae</taxon>
        <taxon>Aspergillus</taxon>
        <taxon>Aspergillus subgen. Aspergillus</taxon>
    </lineage>
</organism>
<dbReference type="OrthoDB" id="427518at2759"/>